<keyword evidence="2" id="KW-1185">Reference proteome</keyword>
<name>A0ACD0NT22_9BASI</name>
<reference evidence="1 2" key="1">
    <citation type="journal article" date="2018" name="Mol. Biol. Evol.">
        <title>Broad Genomic Sampling Reveals a Smut Pathogenic Ancestry of the Fungal Clade Ustilaginomycotina.</title>
        <authorList>
            <person name="Kijpornyongpan T."/>
            <person name="Mondo S.J."/>
            <person name="Barry K."/>
            <person name="Sandor L."/>
            <person name="Lee J."/>
            <person name="Lipzen A."/>
            <person name="Pangilinan J."/>
            <person name="LaButti K."/>
            <person name="Hainaut M."/>
            <person name="Henrissat B."/>
            <person name="Grigoriev I.V."/>
            <person name="Spatafora J.W."/>
            <person name="Aime M.C."/>
        </authorList>
    </citation>
    <scope>NUCLEOTIDE SEQUENCE [LARGE SCALE GENOMIC DNA]</scope>
    <source>
        <strain evidence="1 2">SA 807</strain>
    </source>
</reference>
<sequence>MLLPTAKLASFIQPYCNDLNIPHLPEHLPTVIRSLLIWVSLQLLSSGLSPILFPKTYPKLKKLTRISWDVHFVALVHACVITPLAARIWWKIRQEGGLSGQHPLAVDRLYGYDRETAQVYAIALGYFIWDSFISIKYDGPGFIAHGLVAFTAMLLVFYPVFMYDGLGFLLWELSTPFLNIHWFLDKCGKTGSTAQLVNAIFLLSSYVGARLTFGLYNSIGWFRFVVFPATPHSPPLPKYIAIFYMVGNVTLNCLNFFWFRAMVRAVQKRFTAEPKPSGGQLDPKKIVKGEQKVKVKVSGSGDEPFEKEALIGKHEKGE</sequence>
<gene>
    <name evidence="1" type="ORF">IE53DRAFT_363504</name>
</gene>
<dbReference type="EMBL" id="KZ820117">
    <property type="protein sequence ID" value="PWN48961.1"/>
    <property type="molecule type" value="Genomic_DNA"/>
</dbReference>
<evidence type="ECO:0000313" key="1">
    <source>
        <dbReference type="EMBL" id="PWN48961.1"/>
    </source>
</evidence>
<evidence type="ECO:0000313" key="2">
    <source>
        <dbReference type="Proteomes" id="UP000245626"/>
    </source>
</evidence>
<organism evidence="1 2">
    <name type="scientific">Violaceomyces palustris</name>
    <dbReference type="NCBI Taxonomy" id="1673888"/>
    <lineage>
        <taxon>Eukaryota</taxon>
        <taxon>Fungi</taxon>
        <taxon>Dikarya</taxon>
        <taxon>Basidiomycota</taxon>
        <taxon>Ustilaginomycotina</taxon>
        <taxon>Ustilaginomycetes</taxon>
        <taxon>Violaceomycetales</taxon>
        <taxon>Violaceomycetaceae</taxon>
        <taxon>Violaceomyces</taxon>
    </lineage>
</organism>
<accession>A0ACD0NT22</accession>
<proteinExistence type="predicted"/>
<dbReference type="Proteomes" id="UP000245626">
    <property type="component" value="Unassembled WGS sequence"/>
</dbReference>
<protein>
    <submittedName>
        <fullName evidence="1">DUF887-domain-containing protein</fullName>
    </submittedName>
</protein>